<feature type="compositionally biased region" description="Basic and acidic residues" evidence="1">
    <location>
        <begin position="1112"/>
        <end position="1134"/>
    </location>
</feature>
<evidence type="ECO:0000313" key="3">
    <source>
        <dbReference type="Proteomes" id="UP000030854"/>
    </source>
</evidence>
<feature type="region of interest" description="Disordered" evidence="1">
    <location>
        <begin position="499"/>
        <end position="543"/>
    </location>
</feature>
<dbReference type="STRING" id="52586.A0A0B1P6F8"/>
<proteinExistence type="predicted"/>
<dbReference type="OMA" id="MPEIGYG"/>
<feature type="region of interest" description="Disordered" evidence="1">
    <location>
        <begin position="264"/>
        <end position="291"/>
    </location>
</feature>
<feature type="compositionally biased region" description="Basic and acidic residues" evidence="1">
    <location>
        <begin position="103"/>
        <end position="114"/>
    </location>
</feature>
<feature type="region of interest" description="Disordered" evidence="1">
    <location>
        <begin position="76"/>
        <end position="165"/>
    </location>
</feature>
<feature type="compositionally biased region" description="Polar residues" evidence="1">
    <location>
        <begin position="154"/>
        <end position="163"/>
    </location>
</feature>
<keyword evidence="3" id="KW-1185">Reference proteome</keyword>
<name>A0A0B1P6F8_UNCNE</name>
<dbReference type="HOGENOM" id="CLU_003025_0_0_1"/>
<gene>
    <name evidence="2" type="ORF">EV44_g1683</name>
</gene>
<accession>A0A0B1P6F8</accession>
<feature type="compositionally biased region" description="Basic and acidic residues" evidence="1">
    <location>
        <begin position="1444"/>
        <end position="1454"/>
    </location>
</feature>
<feature type="compositionally biased region" description="Polar residues" evidence="1">
    <location>
        <begin position="1412"/>
        <end position="1426"/>
    </location>
</feature>
<feature type="region of interest" description="Disordered" evidence="1">
    <location>
        <begin position="1184"/>
        <end position="1204"/>
    </location>
</feature>
<feature type="compositionally biased region" description="Polar residues" evidence="1">
    <location>
        <begin position="118"/>
        <end position="133"/>
    </location>
</feature>
<feature type="region of interest" description="Disordered" evidence="1">
    <location>
        <begin position="1553"/>
        <end position="1636"/>
    </location>
</feature>
<feature type="region of interest" description="Disordered" evidence="1">
    <location>
        <begin position="1027"/>
        <end position="1134"/>
    </location>
</feature>
<feature type="compositionally biased region" description="Basic and acidic residues" evidence="1">
    <location>
        <begin position="1466"/>
        <end position="1479"/>
    </location>
</feature>
<feature type="compositionally biased region" description="Basic residues" evidence="1">
    <location>
        <begin position="510"/>
        <end position="523"/>
    </location>
</feature>
<dbReference type="PANTHER" id="PTHR42105">
    <property type="entry name" value="DIM2-ASSOCIATED PROTEIN 1"/>
    <property type="match status" value="1"/>
</dbReference>
<feature type="compositionally biased region" description="Polar residues" evidence="1">
    <location>
        <begin position="889"/>
        <end position="899"/>
    </location>
</feature>
<feature type="region of interest" description="Disordered" evidence="1">
    <location>
        <begin position="889"/>
        <end position="911"/>
    </location>
</feature>
<dbReference type="EMBL" id="JNVN01001209">
    <property type="protein sequence ID" value="KHJ33823.1"/>
    <property type="molecule type" value="Genomic_DNA"/>
</dbReference>
<dbReference type="Proteomes" id="UP000030854">
    <property type="component" value="Unassembled WGS sequence"/>
</dbReference>
<feature type="compositionally biased region" description="Basic and acidic residues" evidence="1">
    <location>
        <begin position="499"/>
        <end position="509"/>
    </location>
</feature>
<comment type="caution">
    <text evidence="2">The sequence shown here is derived from an EMBL/GenBank/DDBJ whole genome shotgun (WGS) entry which is preliminary data.</text>
</comment>
<feature type="compositionally biased region" description="Polar residues" evidence="1">
    <location>
        <begin position="531"/>
        <end position="542"/>
    </location>
</feature>
<feature type="compositionally biased region" description="Basic and acidic residues" evidence="1">
    <location>
        <begin position="392"/>
        <end position="404"/>
    </location>
</feature>
<dbReference type="PANTHER" id="PTHR42105:SF1">
    <property type="entry name" value="TRANSALDOLASE"/>
    <property type="match status" value="1"/>
</dbReference>
<feature type="compositionally biased region" description="Polar residues" evidence="1">
    <location>
        <begin position="1185"/>
        <end position="1204"/>
    </location>
</feature>
<sequence length="1770" mass="199232">MGADKKISLLPAPTESDSTNGGTEFESRITDRTSFSLPEDGSPITIATRRRRPGKDGLGLNSNKSQTSLLIEYFEGSKSGQKESRRPSVRVKVRPSSKIKSRLSSDRIQISERRSTRKTSYTKQSQFLSNPKSTILPEFETDNLSTRSHRSITDESNLSSKGSGSIEVEITPRRHGSPLIPVLDAKLRTVQINPSEISSVPDDSFLDGKVQSTNYKRSLTNEKNINTFLTSGPKTEGIKDQLEMPLRSRSRSLSRERIVVQKAVEKVRNENSEQRRRKHSSRSQSISSDIVNEPIRPLKKLIAPHKDILASGADSSLINSHLSTKSGEAYSLRSGTSRSSMNNPKLLETVEDAIRRLILPELTALKREQSRHLHHNHNHRNSMTSSSGISKESNEGDLNGKNHEQVTGSENAARPEVRFNKADALSKASAKWLPDDKHVGYVEDSSATIFERETIIETVIRESGRLQSNRSKENPYSQNVTEVGDEVLEPIVGLLPKNSHESFDREEKKGLRRRNRSRSRSHSRSNSLSNTYHETGEGNSQMPLLHEINPSEITRSSILSAPSETLNQTYKEPLTPLREVSRGVVSPISRTLSRTPVSLQHNLGTQHSNFSRDNVSLHGQHSEPHLRSTVEYELDEYGQKIMKENLHFYGSVEENYQNKDITKFKSLQTSGHKDITGETPMTVEIRNQVPQPIQEKGDYFYQEIQEVPSPLRYTSYAYERRGLSPIQSVSGYTDGEPENKRDSRLTRSSGSYSSIGRHAMQRQSVISTKSLDSIGSQHNPYDFPEVRQGGLADSEITQDLEYWEEQRRENDRNRRMDSEFHKTSRNQMVYEYQANYSGKNVKERDSDLSGFNDNQKNAHLAANSEPAIALAVNKAELIEVETHSNIANKGLFTPSNQSEKSFDSSERKNREIPKNENFTDTNLVTGQVLETQHFTNETGESNISECQVSFTTEEAMKSAATAALENRKTNLAVDQGRYNDDSHEISRSIEQKSFKERAMKISGQQHLQSLEKDDNKLTQHEVVQMGASGIPDLNDPMPEIGFGHRDSEDLTNPSIIGSFKDEPQHLSRDLASVRSRSSQRPQSSNSTQNLIFKTTERVEEHVQETSRLSIGGHREDKDHEADNGEEWGRDSLDRKRETIVTNPYENTSPVAAADVIDRHLPEFKSFAPSKLSLPERGVSYPRNEGYTSPIHNQSPGALTPEQETGNQNCDPFYTPNHQRNFSGMSHGMSSPLYDSATGNGIDRIESRDIVALMDHLTVRDAQRSARDTEILVTLVRAAAEMRNSFEDMKRLLADTEDVIITEVQANTEKSVQKVMYGPRPPPQSGRKSFRPCSYHEMYEDIPAKKRNVFRRALKGLSMKSANDLGKIEEMLVQLLGEVEGLKVAQGLKPVNQRTESQDHFNRESQIYAGNGPESNGSLSTMENSSPPGHAFRETTRGVCTSRTFDTRKNSDHRFSTVMEGNEDDTETKAIDHKAYRTEKNNQPSTPLNEESQRGQANSSTPVGPNIHCDQQNLPIAAEKSKKHKSGSSSSWIPKVSRWSETTASTVFRGFRSSVRSSIRKADDASPPSRSGSESGHRLENPPCSADKMDNSHDRSQNHENIETSIPNNSSEDPKFKAHRDSKNLQHPQPRLGSTDHHQTTLETQVDIFESQTPPNNNEWDREKNKNQSDIQQRNRYSCSMSPTPDEEYSSNQPSRKLSQEHLGYDRSMKSRVKPAKPSPLSNENLTEEPCDHPRSPPNHVRTQHSISTRRPTGPRTMCYPQSDCCDQQRN</sequence>
<feature type="compositionally biased region" description="Polar residues" evidence="1">
    <location>
        <begin position="1480"/>
        <end position="1509"/>
    </location>
</feature>
<evidence type="ECO:0000256" key="1">
    <source>
        <dbReference type="SAM" id="MobiDB-lite"/>
    </source>
</evidence>
<feature type="compositionally biased region" description="Low complexity" evidence="1">
    <location>
        <begin position="1526"/>
        <end position="1536"/>
    </location>
</feature>
<feature type="compositionally biased region" description="Low complexity" evidence="1">
    <location>
        <begin position="1072"/>
        <end position="1088"/>
    </location>
</feature>
<feature type="compositionally biased region" description="Basic and acidic residues" evidence="1">
    <location>
        <begin position="900"/>
        <end position="911"/>
    </location>
</feature>
<feature type="compositionally biased region" description="Polar residues" evidence="1">
    <location>
        <begin position="1667"/>
        <end position="1682"/>
    </location>
</feature>
<feature type="region of interest" description="Disordered" evidence="1">
    <location>
        <begin position="1392"/>
        <end position="1509"/>
    </location>
</feature>
<feature type="compositionally biased region" description="Basic and acidic residues" evidence="1">
    <location>
        <begin position="264"/>
        <end position="274"/>
    </location>
</feature>
<feature type="region of interest" description="Disordered" evidence="1">
    <location>
        <begin position="1"/>
        <end position="63"/>
    </location>
</feature>
<feature type="compositionally biased region" description="Basic and acidic residues" evidence="1">
    <location>
        <begin position="1094"/>
        <end position="1104"/>
    </location>
</feature>
<feature type="region of interest" description="Disordered" evidence="1">
    <location>
        <begin position="369"/>
        <end position="418"/>
    </location>
</feature>
<feature type="compositionally biased region" description="Basic and acidic residues" evidence="1">
    <location>
        <begin position="1059"/>
        <end position="1068"/>
    </location>
</feature>
<feature type="compositionally biased region" description="Basic and acidic residues" evidence="1">
    <location>
        <begin position="1611"/>
        <end position="1623"/>
    </location>
</feature>
<feature type="compositionally biased region" description="Polar residues" evidence="1">
    <location>
        <begin position="382"/>
        <end position="391"/>
    </location>
</feature>
<evidence type="ECO:0000313" key="2">
    <source>
        <dbReference type="EMBL" id="KHJ33823.1"/>
    </source>
</evidence>
<feature type="compositionally biased region" description="Basic residues" evidence="1">
    <location>
        <begin position="87"/>
        <end position="101"/>
    </location>
</feature>
<feature type="compositionally biased region" description="Basic and acidic residues" evidence="1">
    <location>
        <begin position="1697"/>
        <end position="1708"/>
    </location>
</feature>
<feature type="region of interest" description="Disordered" evidence="1">
    <location>
        <begin position="727"/>
        <end position="753"/>
    </location>
</feature>
<feature type="region of interest" description="Disordered" evidence="1">
    <location>
        <begin position="1517"/>
        <end position="1536"/>
    </location>
</feature>
<organism evidence="2 3">
    <name type="scientific">Uncinula necator</name>
    <name type="common">Grape powdery mildew</name>
    <dbReference type="NCBI Taxonomy" id="52586"/>
    <lineage>
        <taxon>Eukaryota</taxon>
        <taxon>Fungi</taxon>
        <taxon>Dikarya</taxon>
        <taxon>Ascomycota</taxon>
        <taxon>Pezizomycotina</taxon>
        <taxon>Leotiomycetes</taxon>
        <taxon>Erysiphales</taxon>
        <taxon>Erysiphaceae</taxon>
        <taxon>Erysiphe</taxon>
    </lineage>
</organism>
<feature type="region of interest" description="Disordered" evidence="1">
    <location>
        <begin position="1649"/>
        <end position="1770"/>
    </location>
</feature>
<protein>
    <submittedName>
        <fullName evidence="2">Uncharacterized protein</fullName>
    </submittedName>
</protein>
<feature type="compositionally biased region" description="Basic and acidic residues" evidence="1">
    <location>
        <begin position="1586"/>
        <end position="1601"/>
    </location>
</feature>
<reference evidence="2 3" key="1">
    <citation type="journal article" date="2014" name="BMC Genomics">
        <title>Adaptive genomic structural variation in the grape powdery mildew pathogen, Erysiphe necator.</title>
        <authorList>
            <person name="Jones L."/>
            <person name="Riaz S."/>
            <person name="Morales-Cruz A."/>
            <person name="Amrine K.C."/>
            <person name="McGuire B."/>
            <person name="Gubler W.D."/>
            <person name="Walker M.A."/>
            <person name="Cantu D."/>
        </authorList>
    </citation>
    <scope>NUCLEOTIDE SEQUENCE [LARGE SCALE GENOMIC DNA]</scope>
    <source>
        <strain evidence="3">c</strain>
    </source>
</reference>